<keyword evidence="8" id="KW-1185">Reference proteome</keyword>
<evidence type="ECO:0000256" key="1">
    <source>
        <dbReference type="ARBA" id="ARBA00022723"/>
    </source>
</evidence>
<name>A0A9P0J2V1_APHGO</name>
<dbReference type="GO" id="GO:0003677">
    <property type="term" value="F:DNA binding"/>
    <property type="evidence" value="ECO:0007669"/>
    <property type="project" value="UniProtKB-UniRule"/>
</dbReference>
<dbReference type="PANTHER" id="PTHR46927:SF3">
    <property type="entry name" value="THAP-TYPE DOMAIN-CONTAINING PROTEIN"/>
    <property type="match status" value="1"/>
</dbReference>
<evidence type="ECO:0000259" key="6">
    <source>
        <dbReference type="PROSITE" id="PS50950"/>
    </source>
</evidence>
<keyword evidence="4 5" id="KW-0238">DNA-binding</keyword>
<dbReference type="SUPFAM" id="SSF57716">
    <property type="entry name" value="Glucocorticoid receptor-like (DNA-binding domain)"/>
    <property type="match status" value="1"/>
</dbReference>
<evidence type="ECO:0000313" key="7">
    <source>
        <dbReference type="EMBL" id="CAH1725676.1"/>
    </source>
</evidence>
<dbReference type="InterPro" id="IPR006612">
    <property type="entry name" value="THAP_Znf"/>
</dbReference>
<dbReference type="InterPro" id="IPR052224">
    <property type="entry name" value="THAP_domain_protein"/>
</dbReference>
<evidence type="ECO:0000313" key="8">
    <source>
        <dbReference type="Proteomes" id="UP001154329"/>
    </source>
</evidence>
<dbReference type="Pfam" id="PF05485">
    <property type="entry name" value="THAP"/>
    <property type="match status" value="1"/>
</dbReference>
<gene>
    <name evidence="7" type="ORF">APHIGO_LOCUS6710</name>
</gene>
<evidence type="ECO:0000256" key="2">
    <source>
        <dbReference type="ARBA" id="ARBA00022771"/>
    </source>
</evidence>
<dbReference type="PANTHER" id="PTHR46927">
    <property type="entry name" value="AGAP005574-PA"/>
    <property type="match status" value="1"/>
</dbReference>
<feature type="domain" description="THAP-type" evidence="6">
    <location>
        <begin position="1"/>
        <end position="81"/>
    </location>
</feature>
<evidence type="ECO:0000256" key="3">
    <source>
        <dbReference type="ARBA" id="ARBA00022833"/>
    </source>
</evidence>
<dbReference type="SMART" id="SM00980">
    <property type="entry name" value="THAP"/>
    <property type="match status" value="1"/>
</dbReference>
<sequence length="136" mass="15790">MVNKCSLKTCKNQYSRNHVKHHRFPLKNKKTLQHWISFTGRNVSWSPTKSSRLCSEHFLKTDYIEEHGKFKLKPTAIPTIEILTIGSEDCPNEEEIIMDGIEDSMYEINVCTVADTSENVLYYFQSITDMDNKIAN</sequence>
<dbReference type="Gene3D" id="6.20.210.20">
    <property type="entry name" value="THAP domain"/>
    <property type="match status" value="1"/>
</dbReference>
<dbReference type="PROSITE" id="PS50950">
    <property type="entry name" value="ZF_THAP"/>
    <property type="match status" value="1"/>
</dbReference>
<dbReference type="InterPro" id="IPR038441">
    <property type="entry name" value="THAP_Znf_sf"/>
</dbReference>
<accession>A0A9P0J2V1</accession>
<keyword evidence="3" id="KW-0862">Zinc</keyword>
<proteinExistence type="predicted"/>
<dbReference type="SMART" id="SM00692">
    <property type="entry name" value="DM3"/>
    <property type="match status" value="1"/>
</dbReference>
<dbReference type="GO" id="GO:0008270">
    <property type="term" value="F:zinc ion binding"/>
    <property type="evidence" value="ECO:0007669"/>
    <property type="project" value="UniProtKB-KW"/>
</dbReference>
<dbReference type="Proteomes" id="UP001154329">
    <property type="component" value="Chromosome 2"/>
</dbReference>
<reference evidence="7" key="2">
    <citation type="submission" date="2022-10" db="EMBL/GenBank/DDBJ databases">
        <authorList>
            <consortium name="ENA_rothamsted_submissions"/>
            <consortium name="culmorum"/>
            <person name="King R."/>
        </authorList>
    </citation>
    <scope>NUCLEOTIDE SEQUENCE</scope>
</reference>
<reference evidence="7" key="1">
    <citation type="submission" date="2022-02" db="EMBL/GenBank/DDBJ databases">
        <authorList>
            <person name="King R."/>
        </authorList>
    </citation>
    <scope>NUCLEOTIDE SEQUENCE</scope>
</reference>
<evidence type="ECO:0000256" key="4">
    <source>
        <dbReference type="ARBA" id="ARBA00023125"/>
    </source>
</evidence>
<keyword evidence="2 5" id="KW-0863">Zinc-finger</keyword>
<keyword evidence="1" id="KW-0479">Metal-binding</keyword>
<protein>
    <recommendedName>
        <fullName evidence="6">THAP-type domain-containing protein</fullName>
    </recommendedName>
</protein>
<organism evidence="7 8">
    <name type="scientific">Aphis gossypii</name>
    <name type="common">Cotton aphid</name>
    <dbReference type="NCBI Taxonomy" id="80765"/>
    <lineage>
        <taxon>Eukaryota</taxon>
        <taxon>Metazoa</taxon>
        <taxon>Ecdysozoa</taxon>
        <taxon>Arthropoda</taxon>
        <taxon>Hexapoda</taxon>
        <taxon>Insecta</taxon>
        <taxon>Pterygota</taxon>
        <taxon>Neoptera</taxon>
        <taxon>Paraneoptera</taxon>
        <taxon>Hemiptera</taxon>
        <taxon>Sternorrhyncha</taxon>
        <taxon>Aphidomorpha</taxon>
        <taxon>Aphidoidea</taxon>
        <taxon>Aphididae</taxon>
        <taxon>Aphidini</taxon>
        <taxon>Aphis</taxon>
        <taxon>Aphis</taxon>
    </lineage>
</organism>
<dbReference type="AlphaFoldDB" id="A0A9P0J2V1"/>
<dbReference type="EMBL" id="OU899035">
    <property type="protein sequence ID" value="CAH1725676.1"/>
    <property type="molecule type" value="Genomic_DNA"/>
</dbReference>
<evidence type="ECO:0000256" key="5">
    <source>
        <dbReference type="PROSITE-ProRule" id="PRU00309"/>
    </source>
</evidence>